<dbReference type="NCBIfam" id="TIGR00281">
    <property type="entry name" value="SMC-Scp complex subunit ScpB"/>
    <property type="match status" value="1"/>
</dbReference>
<evidence type="ECO:0000256" key="3">
    <source>
        <dbReference type="ARBA" id="ARBA00022829"/>
    </source>
</evidence>
<feature type="compositionally biased region" description="Basic and acidic residues" evidence="5">
    <location>
        <begin position="1"/>
        <end position="21"/>
    </location>
</feature>
<feature type="compositionally biased region" description="Acidic residues" evidence="5">
    <location>
        <begin position="229"/>
        <end position="270"/>
    </location>
</feature>
<dbReference type="InterPro" id="IPR005234">
    <property type="entry name" value="ScpB_csome_segregation"/>
</dbReference>
<keyword evidence="3" id="KW-0159">Chromosome partition</keyword>
<dbReference type="Pfam" id="PF04079">
    <property type="entry name" value="SMC_ScpB"/>
    <property type="match status" value="1"/>
</dbReference>
<dbReference type="InterPro" id="IPR036388">
    <property type="entry name" value="WH-like_DNA-bd_sf"/>
</dbReference>
<dbReference type="InterPro" id="IPR036390">
    <property type="entry name" value="WH_DNA-bd_sf"/>
</dbReference>
<feature type="region of interest" description="Disordered" evidence="5">
    <location>
        <begin position="216"/>
        <end position="308"/>
    </location>
</feature>
<sequence>MTVKNLERAAKVEEEEHDAGRPELGLPLPFPSNVTSLPSADRREKLRIVEALLFAASEPLDEKTLGRHFNADEDVAALLEELQGLYAGRGVNLVRVAGKWAFRTAEDLGFLLEREPVEQRRLSRAALETLAIIAYHQPVTRAEIEEIRGVSISKGTLDVLLETGWIKLRGRRRAPGRPVTYGTTPYFLEHFGFDCIEDLPGLAELKGAGLLDSSLPPGFAMPSPNDAAELSEDEDPLEDDEEIDEFDAAAPDVEDADEVDEVTAEAETEATAEAGSEETKPESEAMAEDDSETADEADETDPERDGSG</sequence>
<evidence type="ECO:0000256" key="1">
    <source>
        <dbReference type="ARBA" id="ARBA00022490"/>
    </source>
</evidence>
<evidence type="ECO:0000313" key="7">
    <source>
        <dbReference type="Proteomes" id="UP001597102"/>
    </source>
</evidence>
<dbReference type="RefSeq" id="WP_379089568.1">
    <property type="nucleotide sequence ID" value="NZ_JBHTJO010000001.1"/>
</dbReference>
<feature type="region of interest" description="Disordered" evidence="5">
    <location>
        <begin position="1"/>
        <end position="27"/>
    </location>
</feature>
<dbReference type="Gene3D" id="1.10.10.10">
    <property type="entry name" value="Winged helix-like DNA-binding domain superfamily/Winged helix DNA-binding domain"/>
    <property type="match status" value="2"/>
</dbReference>
<accession>A0ABW3JBP1</accession>
<name>A0ABW3JBP1_9HYPH</name>
<evidence type="ECO:0000256" key="4">
    <source>
        <dbReference type="ARBA" id="ARBA00023306"/>
    </source>
</evidence>
<dbReference type="PANTHER" id="PTHR34298">
    <property type="entry name" value="SEGREGATION AND CONDENSATION PROTEIN B"/>
    <property type="match status" value="1"/>
</dbReference>
<evidence type="ECO:0000256" key="2">
    <source>
        <dbReference type="ARBA" id="ARBA00022618"/>
    </source>
</evidence>
<feature type="compositionally biased region" description="Acidic residues" evidence="5">
    <location>
        <begin position="285"/>
        <end position="302"/>
    </location>
</feature>
<organism evidence="6 7">
    <name type="scientific">Methyloligella solikamskensis</name>
    <dbReference type="NCBI Taxonomy" id="1177756"/>
    <lineage>
        <taxon>Bacteria</taxon>
        <taxon>Pseudomonadati</taxon>
        <taxon>Pseudomonadota</taxon>
        <taxon>Alphaproteobacteria</taxon>
        <taxon>Hyphomicrobiales</taxon>
        <taxon>Hyphomicrobiaceae</taxon>
        <taxon>Methyloligella</taxon>
    </lineage>
</organism>
<reference evidence="7" key="1">
    <citation type="journal article" date="2019" name="Int. J. Syst. Evol. Microbiol.">
        <title>The Global Catalogue of Microorganisms (GCM) 10K type strain sequencing project: providing services to taxonomists for standard genome sequencing and annotation.</title>
        <authorList>
            <consortium name="The Broad Institute Genomics Platform"/>
            <consortium name="The Broad Institute Genome Sequencing Center for Infectious Disease"/>
            <person name="Wu L."/>
            <person name="Ma J."/>
        </authorList>
    </citation>
    <scope>NUCLEOTIDE SEQUENCE [LARGE SCALE GENOMIC DNA]</scope>
    <source>
        <strain evidence="7">CCUG 61697</strain>
    </source>
</reference>
<proteinExistence type="predicted"/>
<dbReference type="PANTHER" id="PTHR34298:SF2">
    <property type="entry name" value="SEGREGATION AND CONDENSATION PROTEIN B"/>
    <property type="match status" value="1"/>
</dbReference>
<dbReference type="Proteomes" id="UP001597102">
    <property type="component" value="Unassembled WGS sequence"/>
</dbReference>
<dbReference type="SUPFAM" id="SSF46785">
    <property type="entry name" value="Winged helix' DNA-binding domain"/>
    <property type="match status" value="2"/>
</dbReference>
<keyword evidence="4" id="KW-0131">Cell cycle</keyword>
<keyword evidence="1" id="KW-0963">Cytoplasm</keyword>
<keyword evidence="2" id="KW-0132">Cell division</keyword>
<protein>
    <submittedName>
        <fullName evidence="6">SMC-Scp complex subunit ScpB</fullName>
    </submittedName>
</protein>
<dbReference type="EMBL" id="JBHTJO010000001">
    <property type="protein sequence ID" value="MFD0987509.1"/>
    <property type="molecule type" value="Genomic_DNA"/>
</dbReference>
<comment type="caution">
    <text evidence="6">The sequence shown here is derived from an EMBL/GenBank/DDBJ whole genome shotgun (WGS) entry which is preliminary data.</text>
</comment>
<gene>
    <name evidence="6" type="primary">scpB</name>
    <name evidence="6" type="ORF">ACFQ2F_10420</name>
</gene>
<evidence type="ECO:0000313" key="6">
    <source>
        <dbReference type="EMBL" id="MFD0987509.1"/>
    </source>
</evidence>
<evidence type="ECO:0000256" key="5">
    <source>
        <dbReference type="SAM" id="MobiDB-lite"/>
    </source>
</evidence>
<keyword evidence="7" id="KW-1185">Reference proteome</keyword>